<feature type="domain" description="AAA+ ATPase" evidence="10">
    <location>
        <begin position="37"/>
        <end position="179"/>
    </location>
</feature>
<evidence type="ECO:0000256" key="8">
    <source>
        <dbReference type="ARBA" id="ARBA00049244"/>
    </source>
</evidence>
<dbReference type="FunFam" id="3.40.50.300:FF:000014">
    <property type="entry name" value="DNA polymerase III subunit gamma/tau"/>
    <property type="match status" value="1"/>
</dbReference>
<dbReference type="InterPro" id="IPR050238">
    <property type="entry name" value="DNA_Rep/Repair_Clamp_Loader"/>
</dbReference>
<dbReference type="SUPFAM" id="SSF52540">
    <property type="entry name" value="P-loop containing nucleoside triphosphate hydrolases"/>
    <property type="match status" value="1"/>
</dbReference>
<dbReference type="GO" id="GO:0009360">
    <property type="term" value="C:DNA polymerase III complex"/>
    <property type="evidence" value="ECO:0007669"/>
    <property type="project" value="InterPro"/>
</dbReference>
<reference evidence="11 12" key="1">
    <citation type="submission" date="2018-11" db="EMBL/GenBank/DDBJ databases">
        <title>Genomic Encyclopedia of Type Strains, Phase IV (KMG-IV): sequencing the most valuable type-strain genomes for metagenomic binning, comparative biology and taxonomic classification.</title>
        <authorList>
            <person name="Goeker M."/>
        </authorList>
    </citation>
    <scope>NUCLEOTIDE SEQUENCE [LARGE SCALE GENOMIC DNA]</scope>
    <source>
        <strain evidence="11 12">DSM 29158</strain>
    </source>
</reference>
<dbReference type="Gene3D" id="1.10.8.60">
    <property type="match status" value="1"/>
</dbReference>
<dbReference type="InterPro" id="IPR008921">
    <property type="entry name" value="DNA_pol3_clamp-load_cplx_C"/>
</dbReference>
<evidence type="ECO:0000313" key="12">
    <source>
        <dbReference type="Proteomes" id="UP000277108"/>
    </source>
</evidence>
<dbReference type="NCBIfam" id="NF004046">
    <property type="entry name" value="PRK05563.1"/>
    <property type="match status" value="1"/>
</dbReference>
<dbReference type="InterPro" id="IPR003593">
    <property type="entry name" value="AAA+_ATPase"/>
</dbReference>
<dbReference type="GO" id="GO:0003887">
    <property type="term" value="F:DNA-directed DNA polymerase activity"/>
    <property type="evidence" value="ECO:0007669"/>
    <property type="project" value="UniProtKB-KW"/>
</dbReference>
<dbReference type="Pfam" id="PF22608">
    <property type="entry name" value="DNAX_ATPase_lid"/>
    <property type="match status" value="1"/>
</dbReference>
<dbReference type="SUPFAM" id="SSF48019">
    <property type="entry name" value="post-AAA+ oligomerization domain-like"/>
    <property type="match status" value="1"/>
</dbReference>
<evidence type="ECO:0000256" key="4">
    <source>
        <dbReference type="ARBA" id="ARBA00022741"/>
    </source>
</evidence>
<evidence type="ECO:0000256" key="1">
    <source>
        <dbReference type="ARBA" id="ARBA00006360"/>
    </source>
</evidence>
<dbReference type="GO" id="GO:0006261">
    <property type="term" value="P:DNA-templated DNA replication"/>
    <property type="evidence" value="ECO:0007669"/>
    <property type="project" value="TreeGrafter"/>
</dbReference>
<evidence type="ECO:0000313" key="11">
    <source>
        <dbReference type="EMBL" id="RPF56788.1"/>
    </source>
</evidence>
<evidence type="ECO:0000256" key="2">
    <source>
        <dbReference type="ARBA" id="ARBA00012417"/>
    </source>
</evidence>
<dbReference type="InterPro" id="IPR027417">
    <property type="entry name" value="P-loop_NTPase"/>
</dbReference>
<dbReference type="InterPro" id="IPR001270">
    <property type="entry name" value="ClpA/B"/>
</dbReference>
<dbReference type="GO" id="GO:0046872">
    <property type="term" value="F:metal ion binding"/>
    <property type="evidence" value="ECO:0007669"/>
    <property type="project" value="UniProtKB-KW"/>
</dbReference>
<dbReference type="InterPro" id="IPR045085">
    <property type="entry name" value="HLD_clamp_pol_III_gamma_tau"/>
</dbReference>
<keyword evidence="4" id="KW-0547">Nucleotide-binding</keyword>
<evidence type="ECO:0000259" key="10">
    <source>
        <dbReference type="SMART" id="SM00382"/>
    </source>
</evidence>
<organism evidence="11 12">
    <name type="scientific">Abyssicoccus albus</name>
    <dbReference type="NCBI Taxonomy" id="1817405"/>
    <lineage>
        <taxon>Bacteria</taxon>
        <taxon>Bacillati</taxon>
        <taxon>Bacillota</taxon>
        <taxon>Bacilli</taxon>
        <taxon>Bacillales</taxon>
        <taxon>Abyssicoccaceae</taxon>
    </lineage>
</organism>
<dbReference type="EMBL" id="RKRK01000003">
    <property type="protein sequence ID" value="RPF56788.1"/>
    <property type="molecule type" value="Genomic_DNA"/>
</dbReference>
<dbReference type="Pfam" id="PF13177">
    <property type="entry name" value="DNA_pol3_delta2"/>
    <property type="match status" value="1"/>
</dbReference>
<gene>
    <name evidence="11" type="ORF">EDD62_1450</name>
</gene>
<keyword evidence="6" id="KW-0067">ATP-binding</keyword>
<proteinExistence type="inferred from homology"/>
<evidence type="ECO:0000256" key="9">
    <source>
        <dbReference type="SAM" id="MobiDB-lite"/>
    </source>
</evidence>
<dbReference type="PRINTS" id="PR00300">
    <property type="entry name" value="CLPPROTEASEA"/>
</dbReference>
<protein>
    <recommendedName>
        <fullName evidence="2">DNA-directed DNA polymerase</fullName>
        <ecNumber evidence="2">2.7.7.7</ecNumber>
    </recommendedName>
</protein>
<dbReference type="AlphaFoldDB" id="A0A3N5C3J7"/>
<dbReference type="CDD" id="cd18137">
    <property type="entry name" value="HLD_clamp_pol_III_gamma_tau"/>
    <property type="match status" value="1"/>
</dbReference>
<dbReference type="NCBIfam" id="TIGR02397">
    <property type="entry name" value="dnaX_nterm"/>
    <property type="match status" value="1"/>
</dbReference>
<accession>A0A3N5C3J7</accession>
<name>A0A3N5C3J7_9BACL</name>
<keyword evidence="7" id="KW-0548">Nucleotidyltransferase</keyword>
<comment type="catalytic activity">
    <reaction evidence="8">
        <text>DNA(n) + a 2'-deoxyribonucleoside 5'-triphosphate = DNA(n+1) + diphosphate</text>
        <dbReference type="Rhea" id="RHEA:22508"/>
        <dbReference type="Rhea" id="RHEA-COMP:17339"/>
        <dbReference type="Rhea" id="RHEA-COMP:17340"/>
        <dbReference type="ChEBI" id="CHEBI:33019"/>
        <dbReference type="ChEBI" id="CHEBI:61560"/>
        <dbReference type="ChEBI" id="CHEBI:173112"/>
        <dbReference type="EC" id="2.7.7.7"/>
    </reaction>
</comment>
<feature type="region of interest" description="Disordered" evidence="9">
    <location>
        <begin position="381"/>
        <end position="403"/>
    </location>
</feature>
<dbReference type="PANTHER" id="PTHR11669:SF0">
    <property type="entry name" value="PROTEIN STICHEL-LIKE 2"/>
    <property type="match status" value="1"/>
</dbReference>
<feature type="compositionally biased region" description="Polar residues" evidence="9">
    <location>
        <begin position="383"/>
        <end position="403"/>
    </location>
</feature>
<evidence type="ECO:0000256" key="5">
    <source>
        <dbReference type="ARBA" id="ARBA00022833"/>
    </source>
</evidence>
<keyword evidence="12" id="KW-1185">Reference proteome</keyword>
<dbReference type="InterPro" id="IPR012763">
    <property type="entry name" value="DNA_pol_III_sug/sutau_N"/>
</dbReference>
<dbReference type="SMART" id="SM00382">
    <property type="entry name" value="AAA"/>
    <property type="match status" value="1"/>
</dbReference>
<keyword evidence="5" id="KW-0862">Zinc</keyword>
<sequence length="554" mass="63474">MSYKALYRTYRPQTFDDVVGQQHVKKTIKNAVMAKRHAHAYLFSGPRGTGKTSIAKIFAKAINCAHSSDGEPCNDCNTCISITNNDHQDVLEIDAASNNGVDEIRSIRDKVKYAPVECKYKVYIIDEVHMLTTSAFNALLKTLEEPPSHAVFILATTEPHKIPKTIISRCQRFDFKAISEADMIDRMEFIAKEIGIQYQMEALEYIANIAEGGMRDSLGILDQAISFSEDKISIESVIDIVGGIQRKQLEALFNFIQSNEPKQAIELYHQLLKEGKESTRLVHEMLFYLRDALVFDTHDFHHIEHEMIFDMINAIDRSMQSMRHSVNTSVHVEVLIIKLVNLMSEPKKTKSTSIENNSSPDRHDEELKRLYKELETMKISIERITSNPSPKPNLQSKSKNNNIKKPYSQEKLFEILKEAQKEQLNRLTAEWPHIIETFHSKSESGLATLLHKSSPVAASPTKVVIKFEQDIHCEIVNKDDQKRRFIEQHISEVLGREVVMIGVPDSEWLNARQRYIDIYIKNNNDHSTDEKKTEKSPHEEIINIVGEDNVKFVD</sequence>
<dbReference type="CDD" id="cd00009">
    <property type="entry name" value="AAA"/>
    <property type="match status" value="1"/>
</dbReference>
<dbReference type="GO" id="GO:0003677">
    <property type="term" value="F:DNA binding"/>
    <property type="evidence" value="ECO:0007669"/>
    <property type="project" value="InterPro"/>
</dbReference>
<comment type="similarity">
    <text evidence="1">Belongs to the DnaX/STICHEL family.</text>
</comment>
<keyword evidence="3" id="KW-0479">Metal-binding</keyword>
<evidence type="ECO:0000256" key="7">
    <source>
        <dbReference type="ARBA" id="ARBA00022932"/>
    </source>
</evidence>
<dbReference type="GO" id="GO:0005524">
    <property type="term" value="F:ATP binding"/>
    <property type="evidence" value="ECO:0007669"/>
    <property type="project" value="UniProtKB-KW"/>
</dbReference>
<dbReference type="EC" id="2.7.7.7" evidence="2"/>
<comment type="caution">
    <text evidence="11">The sequence shown here is derived from an EMBL/GenBank/DDBJ whole genome shotgun (WGS) entry which is preliminary data.</text>
</comment>
<evidence type="ECO:0000256" key="3">
    <source>
        <dbReference type="ARBA" id="ARBA00022723"/>
    </source>
</evidence>
<dbReference type="RefSeq" id="WP_170152798.1">
    <property type="nucleotide sequence ID" value="NZ_RKRK01000003.1"/>
</dbReference>
<dbReference type="Proteomes" id="UP000277108">
    <property type="component" value="Unassembled WGS sequence"/>
</dbReference>
<keyword evidence="7" id="KW-0239">DNA-directed DNA polymerase</keyword>
<dbReference type="Gene3D" id="3.40.50.300">
    <property type="entry name" value="P-loop containing nucleotide triphosphate hydrolases"/>
    <property type="match status" value="1"/>
</dbReference>
<keyword evidence="7" id="KW-0808">Transferase</keyword>
<evidence type="ECO:0000256" key="6">
    <source>
        <dbReference type="ARBA" id="ARBA00022840"/>
    </source>
</evidence>
<dbReference type="PANTHER" id="PTHR11669">
    <property type="entry name" value="REPLICATION FACTOR C / DNA POLYMERASE III GAMMA-TAU SUBUNIT"/>
    <property type="match status" value="1"/>
</dbReference>